<evidence type="ECO:0000256" key="3">
    <source>
        <dbReference type="ARBA" id="ARBA00022679"/>
    </source>
</evidence>
<evidence type="ECO:0000313" key="7">
    <source>
        <dbReference type="EMBL" id="TKZ20743.1"/>
    </source>
</evidence>
<evidence type="ECO:0000256" key="6">
    <source>
        <dbReference type="PIRSR" id="PIRSR003085-1"/>
    </source>
</evidence>
<organism evidence="7 8">
    <name type="scientific">Shimia litoralis</name>
    <dbReference type="NCBI Taxonomy" id="420403"/>
    <lineage>
        <taxon>Bacteria</taxon>
        <taxon>Pseudomonadati</taxon>
        <taxon>Pseudomonadota</taxon>
        <taxon>Alphaproteobacteria</taxon>
        <taxon>Rhodobacterales</taxon>
        <taxon>Roseobacteraceae</taxon>
    </lineage>
</organism>
<feature type="active site" evidence="6">
    <location>
        <position position="367"/>
    </location>
</feature>
<dbReference type="InterPro" id="IPR029063">
    <property type="entry name" value="SAM-dependent_MTases_sf"/>
</dbReference>
<dbReference type="InterPro" id="IPR003333">
    <property type="entry name" value="CMAS"/>
</dbReference>
<dbReference type="SUPFAM" id="SSF53335">
    <property type="entry name" value="S-adenosyl-L-methionine-dependent methyltransferases"/>
    <property type="match status" value="1"/>
</dbReference>
<dbReference type="OrthoDB" id="9782855at2"/>
<gene>
    <name evidence="7" type="ORF">FAP39_09430</name>
</gene>
<dbReference type="Gene3D" id="3.40.50.150">
    <property type="entry name" value="Vaccinia Virus protein VP39"/>
    <property type="match status" value="1"/>
</dbReference>
<keyword evidence="5" id="KW-0443">Lipid metabolism</keyword>
<evidence type="ECO:0000256" key="2">
    <source>
        <dbReference type="ARBA" id="ARBA00022603"/>
    </source>
</evidence>
<keyword evidence="2 7" id="KW-0489">Methyltransferase</keyword>
<protein>
    <submittedName>
        <fullName evidence="7">Class I SAM-dependent methyltransferase</fullName>
    </submittedName>
</protein>
<dbReference type="Proteomes" id="UP000306575">
    <property type="component" value="Unassembled WGS sequence"/>
</dbReference>
<dbReference type="InterPro" id="IPR050723">
    <property type="entry name" value="CFA/CMAS"/>
</dbReference>
<dbReference type="PANTHER" id="PTHR43667:SF2">
    <property type="entry name" value="FATTY ACID C-METHYL TRANSFERASE"/>
    <property type="match status" value="1"/>
</dbReference>
<keyword evidence="8" id="KW-1185">Reference proteome</keyword>
<evidence type="ECO:0000256" key="5">
    <source>
        <dbReference type="ARBA" id="ARBA00023098"/>
    </source>
</evidence>
<evidence type="ECO:0000256" key="1">
    <source>
        <dbReference type="ARBA" id="ARBA00010815"/>
    </source>
</evidence>
<comment type="similarity">
    <text evidence="1">Belongs to the CFA/CMAS family.</text>
</comment>
<evidence type="ECO:0000256" key="4">
    <source>
        <dbReference type="ARBA" id="ARBA00022691"/>
    </source>
</evidence>
<comment type="caution">
    <text evidence="7">The sequence shown here is derived from an EMBL/GenBank/DDBJ whole genome shotgun (WGS) entry which is preliminary data.</text>
</comment>
<dbReference type="GO" id="GO:0032259">
    <property type="term" value="P:methylation"/>
    <property type="evidence" value="ECO:0007669"/>
    <property type="project" value="UniProtKB-KW"/>
</dbReference>
<accession>A0A4U7N596</accession>
<dbReference type="Pfam" id="PF02353">
    <property type="entry name" value="CMAS"/>
    <property type="match status" value="1"/>
</dbReference>
<dbReference type="EMBL" id="SULI01000009">
    <property type="protein sequence ID" value="TKZ20743.1"/>
    <property type="molecule type" value="Genomic_DNA"/>
</dbReference>
<proteinExistence type="inferred from homology"/>
<dbReference type="AlphaFoldDB" id="A0A4U7N596"/>
<dbReference type="PANTHER" id="PTHR43667">
    <property type="entry name" value="CYCLOPROPANE-FATTY-ACYL-PHOSPHOLIPID SYNTHASE"/>
    <property type="match status" value="1"/>
</dbReference>
<name>A0A4U7N596_9RHOB</name>
<dbReference type="GO" id="GO:0008610">
    <property type="term" value="P:lipid biosynthetic process"/>
    <property type="evidence" value="ECO:0007669"/>
    <property type="project" value="InterPro"/>
</dbReference>
<keyword evidence="4" id="KW-0949">S-adenosyl-L-methionine</keyword>
<dbReference type="GO" id="GO:0008168">
    <property type="term" value="F:methyltransferase activity"/>
    <property type="evidence" value="ECO:0007669"/>
    <property type="project" value="UniProtKB-KW"/>
</dbReference>
<evidence type="ECO:0000313" key="8">
    <source>
        <dbReference type="Proteomes" id="UP000306575"/>
    </source>
</evidence>
<dbReference type="CDD" id="cd02440">
    <property type="entry name" value="AdoMet_MTases"/>
    <property type="match status" value="1"/>
</dbReference>
<dbReference type="PIRSF" id="PIRSF003085">
    <property type="entry name" value="CMAS"/>
    <property type="match status" value="1"/>
</dbReference>
<sequence length="386" mass="43417">MLRLTNKALKTEFLSTCERLREGQLTLRTPEGEQYNFGSSGPQAEMVIHDWAAVSAMAAHGQVGLGETYVQGMWDTPSVEGLMSLAMKNRDHLGAYDQASKFNKAKFRMFDTVLRANSRRGSRKNIRAHYDVGNEFYGLWLDEGMTYSSGLFDGSDEDLAQAQTRKNARALSRLGSGERVLEIGCGWGGFADHATSEGRDVTGVTISRSQHSYAECRLDGRADIQLRDYRDLDGQYDNIVSIEMIEAVGERYWPSYFDTLKRNLSSGGRVLLQAITVKDSFFERYKTSSDYIRQYVFPGGMLLSDQIIADQAKLAGLKVQDSFAFGQDYAKTCRIWAERLTAQKRKINELGHGEAFFRNWQYYLEICAASFAIGHTNVVQVELAHA</sequence>
<reference evidence="7 8" key="1">
    <citation type="submission" date="2019-04" db="EMBL/GenBank/DDBJ databases">
        <title>Genome sequence of Pelagicola litoralis CL-ES2.</title>
        <authorList>
            <person name="Cao J."/>
        </authorList>
    </citation>
    <scope>NUCLEOTIDE SEQUENCE [LARGE SCALE GENOMIC DNA]</scope>
    <source>
        <strain evidence="7 8">CL-ES2</strain>
    </source>
</reference>
<keyword evidence="3 7" id="KW-0808">Transferase</keyword>